<accession>A0A9K3PGA5</accession>
<comment type="caution">
    <text evidence="1">The sequence shown here is derived from an EMBL/GenBank/DDBJ whole genome shotgun (WGS) entry which is preliminary data.</text>
</comment>
<dbReference type="EMBL" id="JAGRRH010000022">
    <property type="protein sequence ID" value="KAG7345656.1"/>
    <property type="molecule type" value="Genomic_DNA"/>
</dbReference>
<dbReference type="Proteomes" id="UP000693970">
    <property type="component" value="Unassembled WGS sequence"/>
</dbReference>
<evidence type="ECO:0000313" key="2">
    <source>
        <dbReference type="Proteomes" id="UP000693970"/>
    </source>
</evidence>
<protein>
    <submittedName>
        <fullName evidence="1">Uncharacterized protein</fullName>
    </submittedName>
</protein>
<evidence type="ECO:0000313" key="1">
    <source>
        <dbReference type="EMBL" id="KAG7345656.1"/>
    </source>
</evidence>
<proteinExistence type="predicted"/>
<gene>
    <name evidence="1" type="ORF">IV203_033187</name>
</gene>
<reference evidence="1" key="2">
    <citation type="submission" date="2021-04" db="EMBL/GenBank/DDBJ databases">
        <authorList>
            <person name="Podell S."/>
        </authorList>
    </citation>
    <scope>NUCLEOTIDE SEQUENCE</scope>
    <source>
        <strain evidence="1">Hildebrandi</strain>
    </source>
</reference>
<dbReference type="AlphaFoldDB" id="A0A9K3PGA5"/>
<reference evidence="1" key="1">
    <citation type="journal article" date="2021" name="Sci. Rep.">
        <title>Diploid genomic architecture of Nitzschia inconspicua, an elite biomass production diatom.</title>
        <authorList>
            <person name="Oliver A."/>
            <person name="Podell S."/>
            <person name="Pinowska A."/>
            <person name="Traller J.C."/>
            <person name="Smith S.R."/>
            <person name="McClure R."/>
            <person name="Beliaev A."/>
            <person name="Bohutskyi P."/>
            <person name="Hill E.A."/>
            <person name="Rabines A."/>
            <person name="Zheng H."/>
            <person name="Allen L.Z."/>
            <person name="Kuo A."/>
            <person name="Grigoriev I.V."/>
            <person name="Allen A.E."/>
            <person name="Hazlebeck D."/>
            <person name="Allen E.E."/>
        </authorList>
    </citation>
    <scope>NUCLEOTIDE SEQUENCE</scope>
    <source>
        <strain evidence="1">Hildebrandi</strain>
    </source>
</reference>
<keyword evidence="2" id="KW-1185">Reference proteome</keyword>
<sequence length="140" mass="15703">MLSMFVAKKIALDQWMWAVQWKVKIERILNLDRLVPTCQTPISGAGSTITLWLMVCWMITWGRAIKLLTKASVSWTQAQLLNVVDRYVGSHGNTTFSVAHKSDKCLSCPLAMTYWISCVRGIVCCFEVAANQMICLGGSR</sequence>
<name>A0A9K3PGA5_9STRA</name>
<organism evidence="1 2">
    <name type="scientific">Nitzschia inconspicua</name>
    <dbReference type="NCBI Taxonomy" id="303405"/>
    <lineage>
        <taxon>Eukaryota</taxon>
        <taxon>Sar</taxon>
        <taxon>Stramenopiles</taxon>
        <taxon>Ochrophyta</taxon>
        <taxon>Bacillariophyta</taxon>
        <taxon>Bacillariophyceae</taxon>
        <taxon>Bacillariophycidae</taxon>
        <taxon>Bacillariales</taxon>
        <taxon>Bacillariaceae</taxon>
        <taxon>Nitzschia</taxon>
    </lineage>
</organism>